<feature type="domain" description="FAD-binding" evidence="6">
    <location>
        <begin position="9"/>
        <end position="362"/>
    </location>
</feature>
<dbReference type="EMBL" id="JAVRRF010000035">
    <property type="protein sequence ID" value="KAK5051157.1"/>
    <property type="molecule type" value="Genomic_DNA"/>
</dbReference>
<organism evidence="7 8">
    <name type="scientific">Exophiala sideris</name>
    <dbReference type="NCBI Taxonomy" id="1016849"/>
    <lineage>
        <taxon>Eukaryota</taxon>
        <taxon>Fungi</taxon>
        <taxon>Dikarya</taxon>
        <taxon>Ascomycota</taxon>
        <taxon>Pezizomycotina</taxon>
        <taxon>Eurotiomycetes</taxon>
        <taxon>Chaetothyriomycetidae</taxon>
        <taxon>Chaetothyriales</taxon>
        <taxon>Herpotrichiellaceae</taxon>
        <taxon>Exophiala</taxon>
    </lineage>
</organism>
<evidence type="ECO:0000313" key="7">
    <source>
        <dbReference type="EMBL" id="KAK5051157.1"/>
    </source>
</evidence>
<dbReference type="InterPro" id="IPR036188">
    <property type="entry name" value="FAD/NAD-bd_sf"/>
</dbReference>
<keyword evidence="8" id="KW-1185">Reference proteome</keyword>
<evidence type="ECO:0000313" key="8">
    <source>
        <dbReference type="Proteomes" id="UP001345691"/>
    </source>
</evidence>
<proteinExistence type="inferred from homology"/>
<name>A0ABR0IXQ9_9EURO</name>
<dbReference type="Proteomes" id="UP001345691">
    <property type="component" value="Unassembled WGS sequence"/>
</dbReference>
<keyword evidence="3" id="KW-0274">FAD</keyword>
<comment type="caution">
    <text evidence="7">The sequence shown here is derived from an EMBL/GenBank/DDBJ whole genome shotgun (WGS) entry which is preliminary data.</text>
</comment>
<dbReference type="SUPFAM" id="SSF51905">
    <property type="entry name" value="FAD/NAD(P)-binding domain"/>
    <property type="match status" value="1"/>
</dbReference>
<dbReference type="InterPro" id="IPR050493">
    <property type="entry name" value="FAD-dep_Monooxygenase_BioMet"/>
</dbReference>
<dbReference type="SUPFAM" id="SSF54373">
    <property type="entry name" value="FAD-linked reductases, C-terminal domain"/>
    <property type="match status" value="1"/>
</dbReference>
<keyword evidence="2" id="KW-0285">Flavoprotein</keyword>
<reference evidence="7 8" key="1">
    <citation type="submission" date="2023-08" db="EMBL/GenBank/DDBJ databases">
        <title>Black Yeasts Isolated from many extreme environments.</title>
        <authorList>
            <person name="Coleine C."/>
            <person name="Stajich J.E."/>
            <person name="Selbmann L."/>
        </authorList>
    </citation>
    <scope>NUCLEOTIDE SEQUENCE [LARGE SCALE GENOMIC DNA]</scope>
    <source>
        <strain evidence="7 8">CCFEE 6328</strain>
    </source>
</reference>
<evidence type="ECO:0000256" key="5">
    <source>
        <dbReference type="ARBA" id="ARBA00023033"/>
    </source>
</evidence>
<evidence type="ECO:0000256" key="3">
    <source>
        <dbReference type="ARBA" id="ARBA00022827"/>
    </source>
</evidence>
<dbReference type="Gene3D" id="3.50.50.60">
    <property type="entry name" value="FAD/NAD(P)-binding domain"/>
    <property type="match status" value="1"/>
</dbReference>
<protein>
    <recommendedName>
        <fullName evidence="6">FAD-binding domain-containing protein</fullName>
    </recommendedName>
</protein>
<comment type="similarity">
    <text evidence="1">Belongs to the paxM FAD-dependent monooxygenase family.</text>
</comment>
<evidence type="ECO:0000259" key="6">
    <source>
        <dbReference type="Pfam" id="PF01494"/>
    </source>
</evidence>
<evidence type="ECO:0000256" key="1">
    <source>
        <dbReference type="ARBA" id="ARBA00007992"/>
    </source>
</evidence>
<evidence type="ECO:0000256" key="2">
    <source>
        <dbReference type="ARBA" id="ARBA00022630"/>
    </source>
</evidence>
<dbReference type="Pfam" id="PF01494">
    <property type="entry name" value="FAD_binding_3"/>
    <property type="match status" value="1"/>
</dbReference>
<gene>
    <name evidence="7" type="ORF">LTR69_010369</name>
</gene>
<keyword evidence="4" id="KW-0560">Oxidoreductase</keyword>
<dbReference type="PANTHER" id="PTHR13789:SF147">
    <property type="entry name" value="PUTATIVE (AFU_ORTHOLOGUE AFUA_2G01950)-RELATED"/>
    <property type="match status" value="1"/>
</dbReference>
<evidence type="ECO:0000256" key="4">
    <source>
        <dbReference type="ARBA" id="ARBA00023002"/>
    </source>
</evidence>
<dbReference type="InterPro" id="IPR002938">
    <property type="entry name" value="FAD-bd"/>
</dbReference>
<dbReference type="PRINTS" id="PR00420">
    <property type="entry name" value="RNGMNOXGNASE"/>
</dbReference>
<keyword evidence="5" id="KW-0503">Monooxygenase</keyword>
<dbReference type="PANTHER" id="PTHR13789">
    <property type="entry name" value="MONOOXYGENASE"/>
    <property type="match status" value="1"/>
</dbReference>
<sequence length="481" mass="52998">MSRRHRHLSVGLCGGGLGGLTAAIALARAGAQVTVLEAASELGEIGAGIQMTPNVARFLLRWGVADIIGPDLVQGDRINMRDGDGKLVAFSDMTRIVRDYGYPWWVVHRHHLHSGLAESCRRHGVELVIDARVANIQFDDVPDTKLRVTTTKNKQFEFDLLIGSDGLKSVVRNKLFPDVKPAALTKNAAYRAVIPYKELFTKVPEARGVLGNAIDVWTAPGSYFISYPMSAGKDFNMVLSHHTLDGHVVEDVEEADMDELRSSYSHYDPLVQKIITLIPQSKRWPLMVTGPLETWSNAPKNVVLMGDAAHSMVNHMAQGAATSMEDGAFLGKVIADVVRGILSLPEAIHIYEKTRMPRAWTKQQASFTAGQVYMTPQPDLNTRNTSSSIERDAAFSNVAEPPHPPSTYRSWNLWGFPDSIPGVYAYDAEADADNAICEYLSKAGEVDPATRVSKRLKEKWWNWGDVDGQVDAPQGRRGSKL</sequence>
<accession>A0ABR0IXQ9</accession>